<dbReference type="InterPro" id="IPR001944">
    <property type="entry name" value="Glycoside_Hdrlase_35"/>
</dbReference>
<dbReference type="GeneID" id="19249446"/>
<dbReference type="Gene3D" id="2.60.120.260">
    <property type="entry name" value="Galactose-binding domain-like"/>
    <property type="match status" value="1"/>
</dbReference>
<dbReference type="KEGG" id="maw:19249446"/>
<dbReference type="InterPro" id="IPR031330">
    <property type="entry name" value="Gly_Hdrlase_35_cat"/>
</dbReference>
<evidence type="ECO:0000259" key="4">
    <source>
        <dbReference type="Pfam" id="PF21317"/>
    </source>
</evidence>
<keyword evidence="6" id="KW-1185">Reference proteome</keyword>
<dbReference type="OrthoDB" id="1657402at2759"/>
<evidence type="ECO:0000313" key="5">
    <source>
        <dbReference type="EMBL" id="EFY88870.1"/>
    </source>
</evidence>
<feature type="domain" description="Beta-galactosidase 1-like first all-beta" evidence="4">
    <location>
        <begin position="258"/>
        <end position="335"/>
    </location>
</feature>
<dbReference type="HOGENOM" id="CLU_748183_0_0_1"/>
<dbReference type="InterPro" id="IPR017853">
    <property type="entry name" value="GH"/>
</dbReference>
<dbReference type="SUPFAM" id="SSF51445">
    <property type="entry name" value="(Trans)glycosidases"/>
    <property type="match status" value="1"/>
</dbReference>
<dbReference type="GO" id="GO:0005975">
    <property type="term" value="P:carbohydrate metabolic process"/>
    <property type="evidence" value="ECO:0007669"/>
    <property type="project" value="InterPro"/>
</dbReference>
<feature type="domain" description="Glycoside hydrolase 35 catalytic" evidence="3">
    <location>
        <begin position="103"/>
        <end position="245"/>
    </location>
</feature>
<feature type="chain" id="PRO_5003238890" evidence="2">
    <location>
        <begin position="20"/>
        <end position="370"/>
    </location>
</feature>
<dbReference type="eggNOG" id="KOG0496">
    <property type="taxonomic scope" value="Eukaryota"/>
</dbReference>
<comment type="similarity">
    <text evidence="1">Belongs to the glycosyl hydrolase 35 family.</text>
</comment>
<proteinExistence type="inferred from homology"/>
<protein>
    <submittedName>
        <fullName evidence="5">Beta-calactosidase, putative</fullName>
    </submittedName>
</protein>
<feature type="domain" description="Glycoside hydrolase 35 catalytic" evidence="3">
    <location>
        <begin position="36"/>
        <end position="102"/>
    </location>
</feature>
<dbReference type="Pfam" id="PF21317">
    <property type="entry name" value="BetaGal_ABD_1"/>
    <property type="match status" value="1"/>
</dbReference>
<dbReference type="GO" id="GO:0004553">
    <property type="term" value="F:hydrolase activity, hydrolyzing O-glycosyl compounds"/>
    <property type="evidence" value="ECO:0007669"/>
    <property type="project" value="InterPro"/>
</dbReference>
<dbReference type="AlphaFoldDB" id="E9E5I7"/>
<evidence type="ECO:0000259" key="3">
    <source>
        <dbReference type="Pfam" id="PF01301"/>
    </source>
</evidence>
<dbReference type="Pfam" id="PF01301">
    <property type="entry name" value="Glyco_hydro_35"/>
    <property type="match status" value="2"/>
</dbReference>
<accession>E9E5I7</accession>
<feature type="signal peptide" evidence="2">
    <location>
        <begin position="1"/>
        <end position="19"/>
    </location>
</feature>
<dbReference type="EMBL" id="GL698506">
    <property type="protein sequence ID" value="EFY88870.1"/>
    <property type="molecule type" value="Genomic_DNA"/>
</dbReference>
<evidence type="ECO:0000313" key="6">
    <source>
        <dbReference type="Proteomes" id="UP000002499"/>
    </source>
</evidence>
<organism evidence="6">
    <name type="scientific">Metarhizium acridum (strain CQMa 102)</name>
    <dbReference type="NCBI Taxonomy" id="655827"/>
    <lineage>
        <taxon>Eukaryota</taxon>
        <taxon>Fungi</taxon>
        <taxon>Dikarya</taxon>
        <taxon>Ascomycota</taxon>
        <taxon>Pezizomycotina</taxon>
        <taxon>Sordariomycetes</taxon>
        <taxon>Hypocreomycetidae</taxon>
        <taxon>Hypocreales</taxon>
        <taxon>Clavicipitaceae</taxon>
        <taxon>Metarhizium</taxon>
    </lineage>
</organism>
<sequence>MFVRGAAVLGWAAALPSLAKPFVAAHRGNFTDDRHNFLLDGVPIKLKGGQMDPQRIPPPYWTQRLQMAKAMDLNTIFSYVFWNNIEPIEGSWDFEGRNAIARSILMNQLENEYGSFGKDKAHLQAMAEMLKANFNGFLYINDGDGKSYLDGGSLHGIMAETDGDSKTVFNARDQYVTDPTMLGPQIDGEYYVTWIDDCSSNSPCQYTSGRPDATKKALDDLDWILAGNNSFSIYMLHECTNWGHLLVMTTAPSGRERPRDRVIVYVNGEVGVIDKTPATPATVMDLKQGDVLQLLVENLGRIDYSQQLKGQQKGIVGNVTVGKDAVLDGWSAYSLPAALTDEKAKTPQIKDGRTPVLYKGTFGLPGGREQ</sequence>
<dbReference type="InterPro" id="IPR048912">
    <property type="entry name" value="BetaGal1-like_ABD1"/>
</dbReference>
<dbReference type="PANTHER" id="PTHR23421">
    <property type="entry name" value="BETA-GALACTOSIDASE RELATED"/>
    <property type="match status" value="1"/>
</dbReference>
<reference evidence="5 6" key="1">
    <citation type="journal article" date="2011" name="PLoS Genet.">
        <title>Genome sequencing and comparative transcriptomics of the model entomopathogenic fungi Metarhizium anisopliae and M. acridum.</title>
        <authorList>
            <person name="Gao Q."/>
            <person name="Jin K."/>
            <person name="Ying S.H."/>
            <person name="Zhang Y."/>
            <person name="Xiao G."/>
            <person name="Shang Y."/>
            <person name="Duan Z."/>
            <person name="Hu X."/>
            <person name="Xie X.Q."/>
            <person name="Zhou G."/>
            <person name="Peng G."/>
            <person name="Luo Z."/>
            <person name="Huang W."/>
            <person name="Wang B."/>
            <person name="Fang W."/>
            <person name="Wang S."/>
            <person name="Zhong Y."/>
            <person name="Ma L.J."/>
            <person name="St Leger R.J."/>
            <person name="Zhao G.P."/>
            <person name="Pei Y."/>
            <person name="Feng M.G."/>
            <person name="Xia Y."/>
            <person name="Wang C."/>
        </authorList>
    </citation>
    <scope>NUCLEOTIDE SEQUENCE [LARGE SCALE GENOMIC DNA]</scope>
    <source>
        <strain evidence="5 6">CQMa 102</strain>
    </source>
</reference>
<name>E9E5I7_METAQ</name>
<dbReference type="Gene3D" id="3.20.20.80">
    <property type="entry name" value="Glycosidases"/>
    <property type="match status" value="2"/>
</dbReference>
<keyword evidence="2" id="KW-0732">Signal</keyword>
<gene>
    <name evidence="5" type="ORF">MAC_05135</name>
</gene>
<evidence type="ECO:0000256" key="1">
    <source>
        <dbReference type="ARBA" id="ARBA00009809"/>
    </source>
</evidence>
<dbReference type="STRING" id="655827.E9E5I7"/>
<evidence type="ECO:0000256" key="2">
    <source>
        <dbReference type="SAM" id="SignalP"/>
    </source>
</evidence>
<dbReference type="Proteomes" id="UP000002499">
    <property type="component" value="Unassembled WGS sequence"/>
</dbReference>
<dbReference type="InParanoid" id="E9E5I7"/>